<accession>A0AAV7XK93</accession>
<organism evidence="2 3">
    <name type="scientific">Megalurothrips usitatus</name>
    <name type="common">bean blossom thrips</name>
    <dbReference type="NCBI Taxonomy" id="439358"/>
    <lineage>
        <taxon>Eukaryota</taxon>
        <taxon>Metazoa</taxon>
        <taxon>Ecdysozoa</taxon>
        <taxon>Arthropoda</taxon>
        <taxon>Hexapoda</taxon>
        <taxon>Insecta</taxon>
        <taxon>Pterygota</taxon>
        <taxon>Neoptera</taxon>
        <taxon>Paraneoptera</taxon>
        <taxon>Thysanoptera</taxon>
        <taxon>Terebrantia</taxon>
        <taxon>Thripoidea</taxon>
        <taxon>Thripidae</taxon>
        <taxon>Megalurothrips</taxon>
    </lineage>
</organism>
<evidence type="ECO:0000313" key="3">
    <source>
        <dbReference type="Proteomes" id="UP001075354"/>
    </source>
</evidence>
<dbReference type="InterPro" id="IPR043502">
    <property type="entry name" value="DNA/RNA_pol_sf"/>
</dbReference>
<sequence length="719" mass="81801">MIATSFSERLVFHNQIPIAGPSHHDLLIAVFSFKVEKFKKRTVTFRDFKALDLEKFRKDVTNAPWHVMFPLQDVNAKLEFFYEQTNALFDKHAPFKTVTLEHRPYPWITREIKDLMKERDNMYKTSRRLNDRHFTAVYKKFNNRVKSQVRDAKRAANAPSAEALNKHYTSVKCLNAERVRETIAKYEGEPVPVTSVFHFKHVYFEDLQKSLSGVSANSKGKDGISALMLKPCLVEVSPAILHISNYSLQSGCFPDTWKVANVKPIPKSAGAAVPKDFRPISLLCTLGKMLEKIVHGQLTEFLDKNSLLDPNQSGFKPGHSTSTALLKVTGDVRENIDKRLLSLLVLYDFSNAFPSVDHELLIAKLRLFGLAPSVLDWFRSYLTNRAQRVVNGDDISSLIPLLFGVPQGSVLGPLLYSLYVNDIGMVFRNSSYHMYADDLQNYVSFCPAYMEKAVNIINQEATELVRYAESHNLTVNNSKTKVIVIGNHKLIKKLPVNRPAVVIDGDPVPYSETVVDLGVTVDQFLNWEAHARGTWRKGYAALHGLIKHRGILPRQVRKHLVEALVSPIINYGNTVTIHMLVKSAEQLQRLMNACARFVLDLRKDCHISVHIKNLNWLNVKNRMQLATLVLLMKVLKFNIPHYLYAKICLASDVRTRLVRTKRNQIRTPQHRTDKGRGAFWIHAPLLWNPLPGHILNCNSVPAFKNATKLHLLNQQNLVS</sequence>
<keyword evidence="3" id="KW-1185">Reference proteome</keyword>
<protein>
    <recommendedName>
        <fullName evidence="1">Reverse transcriptase domain-containing protein</fullName>
    </recommendedName>
</protein>
<comment type="caution">
    <text evidence="2">The sequence shown here is derived from an EMBL/GenBank/DDBJ whole genome shotgun (WGS) entry which is preliminary data.</text>
</comment>
<dbReference type="PANTHER" id="PTHR33332">
    <property type="entry name" value="REVERSE TRANSCRIPTASE DOMAIN-CONTAINING PROTEIN"/>
    <property type="match status" value="1"/>
</dbReference>
<dbReference type="SUPFAM" id="SSF56672">
    <property type="entry name" value="DNA/RNA polymerases"/>
    <property type="match status" value="1"/>
</dbReference>
<dbReference type="GO" id="GO:0071897">
    <property type="term" value="P:DNA biosynthetic process"/>
    <property type="evidence" value="ECO:0007669"/>
    <property type="project" value="UniProtKB-ARBA"/>
</dbReference>
<reference evidence="2" key="1">
    <citation type="submission" date="2022-12" db="EMBL/GenBank/DDBJ databases">
        <title>Chromosome-level genome assembly of the bean flower thrips Megalurothrips usitatus.</title>
        <authorList>
            <person name="Ma L."/>
            <person name="Liu Q."/>
            <person name="Li H."/>
            <person name="Cai W."/>
        </authorList>
    </citation>
    <scope>NUCLEOTIDE SEQUENCE</scope>
    <source>
        <strain evidence="2">Cailab_2022a</strain>
    </source>
</reference>
<gene>
    <name evidence="2" type="ORF">ONE63_008142</name>
</gene>
<dbReference type="AlphaFoldDB" id="A0AAV7XK93"/>
<dbReference type="InterPro" id="IPR000477">
    <property type="entry name" value="RT_dom"/>
</dbReference>
<proteinExistence type="predicted"/>
<dbReference type="CDD" id="cd01650">
    <property type="entry name" value="RT_nLTR_like"/>
    <property type="match status" value="1"/>
</dbReference>
<name>A0AAV7XK93_9NEOP</name>
<feature type="domain" description="Reverse transcriptase" evidence="1">
    <location>
        <begin position="246"/>
        <end position="521"/>
    </location>
</feature>
<dbReference type="EMBL" id="JAPTSV010000006">
    <property type="protein sequence ID" value="KAJ1526555.1"/>
    <property type="molecule type" value="Genomic_DNA"/>
</dbReference>
<evidence type="ECO:0000259" key="1">
    <source>
        <dbReference type="PROSITE" id="PS50878"/>
    </source>
</evidence>
<dbReference type="Proteomes" id="UP001075354">
    <property type="component" value="Chromosome 6"/>
</dbReference>
<dbReference type="PROSITE" id="PS50878">
    <property type="entry name" value="RT_POL"/>
    <property type="match status" value="1"/>
</dbReference>
<evidence type="ECO:0000313" key="2">
    <source>
        <dbReference type="EMBL" id="KAJ1526555.1"/>
    </source>
</evidence>
<dbReference type="Pfam" id="PF00078">
    <property type="entry name" value="RVT_1"/>
    <property type="match status" value="1"/>
</dbReference>